<feature type="region of interest" description="Disordered" evidence="3">
    <location>
        <begin position="234"/>
        <end position="277"/>
    </location>
</feature>
<feature type="domain" description="DUF4200" evidence="4">
    <location>
        <begin position="99"/>
        <end position="217"/>
    </location>
</feature>
<dbReference type="Proteomes" id="UP000193944">
    <property type="component" value="Unassembled WGS sequence"/>
</dbReference>
<feature type="coiled-coil region" evidence="2">
    <location>
        <begin position="312"/>
        <end position="410"/>
    </location>
</feature>
<dbReference type="STRING" id="1754192.A0A1Y1VU51"/>
<accession>A0A1Y1VU51</accession>
<dbReference type="GO" id="GO:0005856">
    <property type="term" value="C:cytoskeleton"/>
    <property type="evidence" value="ECO:0007669"/>
    <property type="project" value="UniProtKB-ARBA"/>
</dbReference>
<evidence type="ECO:0000256" key="1">
    <source>
        <dbReference type="ARBA" id="ARBA00023054"/>
    </source>
</evidence>
<evidence type="ECO:0000313" key="5">
    <source>
        <dbReference type="EMBL" id="ORX64829.1"/>
    </source>
</evidence>
<gene>
    <name evidence="5" type="ORF">BCR32DRAFT_212354</name>
</gene>
<dbReference type="Pfam" id="PF13863">
    <property type="entry name" value="DUF4200"/>
    <property type="match status" value="1"/>
</dbReference>
<name>A0A1Y1VU51_9FUNG</name>
<reference evidence="5 6" key="2">
    <citation type="submission" date="2016-08" db="EMBL/GenBank/DDBJ databases">
        <title>Pervasive Adenine N6-methylation of Active Genes in Fungi.</title>
        <authorList>
            <consortium name="DOE Joint Genome Institute"/>
            <person name="Mondo S.J."/>
            <person name="Dannebaum R.O."/>
            <person name="Kuo R.C."/>
            <person name="Labutti K."/>
            <person name="Haridas S."/>
            <person name="Kuo A."/>
            <person name="Salamov A."/>
            <person name="Ahrendt S.R."/>
            <person name="Lipzen A."/>
            <person name="Sullivan W."/>
            <person name="Andreopoulos W.B."/>
            <person name="Clum A."/>
            <person name="Lindquist E."/>
            <person name="Daum C."/>
            <person name="Ramamoorthy G.K."/>
            <person name="Gryganskyi A."/>
            <person name="Culley D."/>
            <person name="Magnuson J.K."/>
            <person name="James T.Y."/>
            <person name="O'Malley M.A."/>
            <person name="Stajich J.E."/>
            <person name="Spatafora J.W."/>
            <person name="Visel A."/>
            <person name="Grigoriev I.V."/>
        </authorList>
    </citation>
    <scope>NUCLEOTIDE SEQUENCE [LARGE SCALE GENOMIC DNA]</scope>
    <source>
        <strain evidence="5 6">S4</strain>
    </source>
</reference>
<feature type="region of interest" description="Disordered" evidence="3">
    <location>
        <begin position="22"/>
        <end position="48"/>
    </location>
</feature>
<organism evidence="5 6">
    <name type="scientific">Anaeromyces robustus</name>
    <dbReference type="NCBI Taxonomy" id="1754192"/>
    <lineage>
        <taxon>Eukaryota</taxon>
        <taxon>Fungi</taxon>
        <taxon>Fungi incertae sedis</taxon>
        <taxon>Chytridiomycota</taxon>
        <taxon>Chytridiomycota incertae sedis</taxon>
        <taxon>Neocallimastigomycetes</taxon>
        <taxon>Neocallimastigales</taxon>
        <taxon>Neocallimastigaceae</taxon>
        <taxon>Anaeromyces</taxon>
    </lineage>
</organism>
<feature type="compositionally biased region" description="Acidic residues" evidence="3">
    <location>
        <begin position="516"/>
        <end position="526"/>
    </location>
</feature>
<dbReference type="OrthoDB" id="10264063at2759"/>
<feature type="coiled-coil region" evidence="2">
    <location>
        <begin position="113"/>
        <end position="147"/>
    </location>
</feature>
<dbReference type="InterPro" id="IPR025252">
    <property type="entry name" value="DUF4200"/>
</dbReference>
<comment type="caution">
    <text evidence="5">The sequence shown here is derived from an EMBL/GenBank/DDBJ whole genome shotgun (WGS) entry which is preliminary data.</text>
</comment>
<reference evidence="5 6" key="1">
    <citation type="submission" date="2016-08" db="EMBL/GenBank/DDBJ databases">
        <title>A Parts List for Fungal Cellulosomes Revealed by Comparative Genomics.</title>
        <authorList>
            <consortium name="DOE Joint Genome Institute"/>
            <person name="Haitjema C.H."/>
            <person name="Gilmore S.P."/>
            <person name="Henske J.K."/>
            <person name="Solomon K.V."/>
            <person name="De Groot R."/>
            <person name="Kuo A."/>
            <person name="Mondo S.J."/>
            <person name="Salamov A.A."/>
            <person name="Labutti K."/>
            <person name="Zhao Z."/>
            <person name="Chiniquy J."/>
            <person name="Barry K."/>
            <person name="Brewer H.M."/>
            <person name="Purvine S.O."/>
            <person name="Wright A.T."/>
            <person name="Boxma B."/>
            <person name="Van Alen T."/>
            <person name="Hackstein J.H."/>
            <person name="Baker S.E."/>
            <person name="Grigoriev I.V."/>
            <person name="O'Malley M.A."/>
        </authorList>
    </citation>
    <scope>NUCLEOTIDE SEQUENCE [LARGE SCALE GENOMIC DNA]</scope>
    <source>
        <strain evidence="5 6">S4</strain>
    </source>
</reference>
<feature type="compositionally biased region" description="Low complexity" evidence="3">
    <location>
        <begin position="246"/>
        <end position="271"/>
    </location>
</feature>
<evidence type="ECO:0000256" key="2">
    <source>
        <dbReference type="SAM" id="Coils"/>
    </source>
</evidence>
<protein>
    <recommendedName>
        <fullName evidence="4">DUF4200 domain-containing protein</fullName>
    </recommendedName>
</protein>
<keyword evidence="1 2" id="KW-0175">Coiled coil</keyword>
<evidence type="ECO:0000313" key="6">
    <source>
        <dbReference type="Proteomes" id="UP000193944"/>
    </source>
</evidence>
<proteinExistence type="predicted"/>
<keyword evidence="6" id="KW-1185">Reference proteome</keyword>
<sequence>MKYQNPFKVSFDVTDSSKDTFKLREQERKKKKQEKEKQKKLHIYEKNMPKNRNFRELLEDDEDDKLYYQKLKKRNSELLLLNQQKRSDRQFGKESLSSFIEKKREMFLLQYSLGVKRDEIKKLEDIIQTEEQKLLEDEKALEEDEKKFDAFLRENDDNSVKAIKQAEAETKLKLEKCQEIKKLNQQIMSIRSDMSKNEDLLKDYRRYRQFLESITPESWFEEQEKIYGHSIKYKEKKKASDETPDNNSKNNNKTASTNPSSSRKRNNNNQSRAEKKVEDEIINEFEEYLYTDEINEPCPLYFTEPKQLLDIFSELEENNLALIQNCQESEESLEILRLQMKESNEKMDKETQQLKQQIESLNDAILREEEKAKQLEEKSIMFNAGINEGEESQENILDELNKKVKDVYKKCIGDNDANLSTLQMLTNVENRLEQLFEMIELMPPDKVEQAEKMKDKERRQRLREEKLGAQITLQEERVKKSLERARAPIKKKTGKPVAFRSVPPQKIKKRTKETNEMQEDDLEYYW</sequence>
<feature type="region of interest" description="Disordered" evidence="3">
    <location>
        <begin position="482"/>
        <end position="526"/>
    </location>
</feature>
<dbReference type="EMBL" id="MCFG01000495">
    <property type="protein sequence ID" value="ORX64829.1"/>
    <property type="molecule type" value="Genomic_DNA"/>
</dbReference>
<evidence type="ECO:0000256" key="3">
    <source>
        <dbReference type="SAM" id="MobiDB-lite"/>
    </source>
</evidence>
<dbReference type="AlphaFoldDB" id="A0A1Y1VU51"/>
<dbReference type="PANTHER" id="PTHR21683">
    <property type="entry name" value="COILED-COIL DOMAIN-CONTAINING PROTEIN 42 LIKE-2-LIKE-RELATED"/>
    <property type="match status" value="1"/>
</dbReference>
<dbReference type="InterPro" id="IPR051147">
    <property type="entry name" value="CFAP_domain-containing"/>
</dbReference>
<dbReference type="PANTHER" id="PTHR21683:SF3">
    <property type="entry name" value="CILIA AND FLAGELLA ASSOCIATED PROTEIN 100"/>
    <property type="match status" value="1"/>
</dbReference>
<evidence type="ECO:0000259" key="4">
    <source>
        <dbReference type="Pfam" id="PF13863"/>
    </source>
</evidence>